<feature type="domain" description="Serine dehydratase beta chain" evidence="13">
    <location>
        <begin position="3"/>
        <end position="66"/>
    </location>
</feature>
<dbReference type="RefSeq" id="WP_092319217.1">
    <property type="nucleotide sequence ID" value="NZ_FOKY01000008.1"/>
</dbReference>
<proteinExistence type="inferred from homology"/>
<organism evidence="14 15">
    <name type="scientific">Brevinema andersonii</name>
    <dbReference type="NCBI Taxonomy" id="34097"/>
    <lineage>
        <taxon>Bacteria</taxon>
        <taxon>Pseudomonadati</taxon>
        <taxon>Spirochaetota</taxon>
        <taxon>Spirochaetia</taxon>
        <taxon>Brevinematales</taxon>
        <taxon>Brevinemataceae</taxon>
        <taxon>Brevinema</taxon>
    </lineage>
</organism>
<comment type="cofactor">
    <cofactor evidence="1">
        <name>[4Fe-4S] cluster</name>
        <dbReference type="ChEBI" id="CHEBI:49883"/>
    </cofactor>
</comment>
<comment type="similarity">
    <text evidence="3">Belongs to the iron-sulfur dependent L-serine dehydratase family.</text>
</comment>
<comment type="catalytic activity">
    <reaction evidence="11">
        <text>L-serine = pyruvate + NH4(+)</text>
        <dbReference type="Rhea" id="RHEA:19169"/>
        <dbReference type="ChEBI" id="CHEBI:15361"/>
        <dbReference type="ChEBI" id="CHEBI:28938"/>
        <dbReference type="ChEBI" id="CHEBI:33384"/>
        <dbReference type="EC" id="4.3.1.17"/>
    </reaction>
</comment>
<evidence type="ECO:0000256" key="5">
    <source>
        <dbReference type="ARBA" id="ARBA00022432"/>
    </source>
</evidence>
<evidence type="ECO:0000256" key="11">
    <source>
        <dbReference type="ARBA" id="ARBA00049406"/>
    </source>
</evidence>
<evidence type="ECO:0000256" key="6">
    <source>
        <dbReference type="ARBA" id="ARBA00022485"/>
    </source>
</evidence>
<dbReference type="OrthoDB" id="9805537at2"/>
<keyword evidence="8" id="KW-0408">Iron</keyword>
<dbReference type="AlphaFoldDB" id="A0A1I1E7A4"/>
<evidence type="ECO:0000259" key="13">
    <source>
        <dbReference type="Pfam" id="PF03315"/>
    </source>
</evidence>
<dbReference type="Proteomes" id="UP000240042">
    <property type="component" value="Unassembled WGS sequence"/>
</dbReference>
<dbReference type="InterPro" id="IPR029009">
    <property type="entry name" value="ASB_dom_sf"/>
</dbReference>
<evidence type="ECO:0000256" key="1">
    <source>
        <dbReference type="ARBA" id="ARBA00001966"/>
    </source>
</evidence>
<reference evidence="15" key="1">
    <citation type="submission" date="2016-10" db="EMBL/GenBank/DDBJ databases">
        <authorList>
            <person name="Varghese N."/>
            <person name="Submissions S."/>
        </authorList>
    </citation>
    <scope>NUCLEOTIDE SEQUENCE [LARGE SCALE GENOMIC DNA]</scope>
    <source>
        <strain evidence="15">ATCC 43811</strain>
    </source>
</reference>
<dbReference type="Pfam" id="PF03315">
    <property type="entry name" value="SDH_beta"/>
    <property type="match status" value="2"/>
</dbReference>
<sequence>MYSLRELYRIGFGPSSSHTIGPFNAAVTFRKQFPDAYTFRVSLYGSLAATGKGHFTDGALKKGFEGVPLVIEWYPEVWHEQHPNGLLLEAFDKNGQLMGSELMFSVGGGAIVKEGQNLSEGIHVYPHNSMDNIVAYCKDKSIQLWEYVEEFEGLEIWDFLEEIRITMMQSIENGLNNKDQYMPVAIPLIRRAPTMYAAAMRESNANIKENSILMAYAQAVSEENGSMGLVVTAPTCGACGIVPAVLRYLQEFYLLSDQDIRYALAVAGILGLLAKHNASISGAEAGCQAEVGVACSMAAGAAAFLLGHNIDYIENAAEIAMEHHLGLTCDPVGGYVLIPCIERNANGAVRALQSAYYVRLTGANHLISYDEVLKTMLSTGKDMLEAYRETALGGLAKIYSEKVDIPYQKGVINPKNYC</sequence>
<evidence type="ECO:0000313" key="14">
    <source>
        <dbReference type="EMBL" id="SFB82957.1"/>
    </source>
</evidence>
<dbReference type="GO" id="GO:0003941">
    <property type="term" value="F:L-serine ammonia-lyase activity"/>
    <property type="evidence" value="ECO:0007669"/>
    <property type="project" value="UniProtKB-EC"/>
</dbReference>
<dbReference type="GO" id="GO:0006094">
    <property type="term" value="P:gluconeogenesis"/>
    <property type="evidence" value="ECO:0007669"/>
    <property type="project" value="UniProtKB-KW"/>
</dbReference>
<keyword evidence="15" id="KW-1185">Reference proteome</keyword>
<evidence type="ECO:0000256" key="8">
    <source>
        <dbReference type="ARBA" id="ARBA00023004"/>
    </source>
</evidence>
<evidence type="ECO:0000256" key="3">
    <source>
        <dbReference type="ARBA" id="ARBA00008636"/>
    </source>
</evidence>
<evidence type="ECO:0000256" key="9">
    <source>
        <dbReference type="ARBA" id="ARBA00023014"/>
    </source>
</evidence>
<feature type="domain" description="Serine dehydratase-like alpha subunit" evidence="12">
    <location>
        <begin position="155"/>
        <end position="396"/>
    </location>
</feature>
<evidence type="ECO:0000256" key="7">
    <source>
        <dbReference type="ARBA" id="ARBA00022723"/>
    </source>
</evidence>
<dbReference type="SUPFAM" id="SSF143548">
    <property type="entry name" value="Serine metabolism enzymes domain"/>
    <property type="match status" value="1"/>
</dbReference>
<evidence type="ECO:0000256" key="2">
    <source>
        <dbReference type="ARBA" id="ARBA00004742"/>
    </source>
</evidence>
<evidence type="ECO:0000313" key="15">
    <source>
        <dbReference type="Proteomes" id="UP000240042"/>
    </source>
</evidence>
<dbReference type="InterPro" id="IPR005131">
    <property type="entry name" value="Ser_deHydtase_bsu"/>
</dbReference>
<keyword evidence="9" id="KW-0411">Iron-sulfur</keyword>
<dbReference type="InterPro" id="IPR005130">
    <property type="entry name" value="Ser_deHydtase-like_asu"/>
</dbReference>
<keyword evidence="5" id="KW-0312">Gluconeogenesis</keyword>
<evidence type="ECO:0000256" key="10">
    <source>
        <dbReference type="ARBA" id="ARBA00023239"/>
    </source>
</evidence>
<dbReference type="Gene3D" id="3.30.1330.90">
    <property type="entry name" value="D-3-phosphoglycerate dehydrogenase, domain 3"/>
    <property type="match status" value="2"/>
</dbReference>
<gene>
    <name evidence="14" type="ORF">SAMN02745150_00982</name>
</gene>
<comment type="pathway">
    <text evidence="2">Carbohydrate biosynthesis; gluconeogenesis.</text>
</comment>
<keyword evidence="6" id="KW-0004">4Fe-4S</keyword>
<dbReference type="EMBL" id="FOKY01000008">
    <property type="protein sequence ID" value="SFB82957.1"/>
    <property type="molecule type" value="Genomic_DNA"/>
</dbReference>
<name>A0A1I1E7A4_BREAD</name>
<dbReference type="Pfam" id="PF03313">
    <property type="entry name" value="SDH_alpha"/>
    <property type="match status" value="1"/>
</dbReference>
<keyword evidence="7" id="KW-0479">Metal-binding</keyword>
<feature type="domain" description="Serine dehydratase beta chain" evidence="13">
    <location>
        <begin position="77"/>
        <end position="115"/>
    </location>
</feature>
<accession>A0A1I1E7A4</accession>
<dbReference type="STRING" id="34097.SAMN02745150_00982"/>
<dbReference type="EC" id="4.3.1.17" evidence="4"/>
<dbReference type="GO" id="GO:0051539">
    <property type="term" value="F:4 iron, 4 sulfur cluster binding"/>
    <property type="evidence" value="ECO:0007669"/>
    <property type="project" value="UniProtKB-KW"/>
</dbReference>
<dbReference type="PANTHER" id="PTHR30182:SF1">
    <property type="entry name" value="L-SERINE DEHYDRATASE 1"/>
    <property type="match status" value="1"/>
</dbReference>
<dbReference type="InterPro" id="IPR051318">
    <property type="entry name" value="Fe-S_L-Ser"/>
</dbReference>
<evidence type="ECO:0000259" key="12">
    <source>
        <dbReference type="Pfam" id="PF03313"/>
    </source>
</evidence>
<dbReference type="PANTHER" id="PTHR30182">
    <property type="entry name" value="L-SERINE DEHYDRATASE"/>
    <property type="match status" value="1"/>
</dbReference>
<keyword evidence="10" id="KW-0456">Lyase</keyword>
<evidence type="ECO:0000256" key="4">
    <source>
        <dbReference type="ARBA" id="ARBA00012093"/>
    </source>
</evidence>
<dbReference type="GO" id="GO:0046872">
    <property type="term" value="F:metal ion binding"/>
    <property type="evidence" value="ECO:0007669"/>
    <property type="project" value="UniProtKB-KW"/>
</dbReference>
<protein>
    <recommendedName>
        <fullName evidence="4">L-serine ammonia-lyase</fullName>
        <ecNumber evidence="4">4.3.1.17</ecNumber>
    </recommendedName>
</protein>